<dbReference type="EMBL" id="CM044703">
    <property type="protein sequence ID" value="KAI5671969.1"/>
    <property type="molecule type" value="Genomic_DNA"/>
</dbReference>
<name>A0ACC0BH49_CATRO</name>
<evidence type="ECO:0000313" key="2">
    <source>
        <dbReference type="Proteomes" id="UP001060085"/>
    </source>
</evidence>
<reference evidence="2" key="1">
    <citation type="journal article" date="2023" name="Nat. Plants">
        <title>Single-cell RNA sequencing provides a high-resolution roadmap for understanding the multicellular compartmentation of specialized metabolism.</title>
        <authorList>
            <person name="Sun S."/>
            <person name="Shen X."/>
            <person name="Li Y."/>
            <person name="Li Y."/>
            <person name="Wang S."/>
            <person name="Li R."/>
            <person name="Zhang H."/>
            <person name="Shen G."/>
            <person name="Guo B."/>
            <person name="Wei J."/>
            <person name="Xu J."/>
            <person name="St-Pierre B."/>
            <person name="Chen S."/>
            <person name="Sun C."/>
        </authorList>
    </citation>
    <scope>NUCLEOTIDE SEQUENCE [LARGE SCALE GENOMIC DNA]</scope>
</reference>
<comment type="caution">
    <text evidence="1">The sequence shown here is derived from an EMBL/GenBank/DDBJ whole genome shotgun (WGS) entry which is preliminary data.</text>
</comment>
<proteinExistence type="predicted"/>
<keyword evidence="2" id="KW-1185">Reference proteome</keyword>
<dbReference type="Proteomes" id="UP001060085">
    <property type="component" value="Linkage Group LG03"/>
</dbReference>
<sequence length="347" mass="37471">MVQSRAHRGDDDLGPVTDRIGRVHDCTVTASSRGVRGCHSISDIPCTPTPLGLGIYYDLGASRSSTQPLYIPVGLVLLSHHTIHTLPYPMRYMDLLSHHLSPHIHHMTRMHMVLLCLHIYLARIYHCIDKYQQPLNEVSGLGLQLGAFFEQLVSGVPVDSSYNTADYTVIDYGFPSSDPCHGRDSSDIGLEGDRSQFEEHDIVGSLHIGGEDDDSDEDEHVPIAPVFVAPTSSTDVRSGSGKGKGLTGSFVLVVMLIPSYSGHIAGSIWGGQSDLGITYSGGGTNAQELVQVAENPDSGLSPEHRLHATSSIYLEVHSSPIRVVTSSRQAMTACKECLRQGGLHGVL</sequence>
<protein>
    <submittedName>
        <fullName evidence="1">Uncharacterized protein</fullName>
    </submittedName>
</protein>
<accession>A0ACC0BH49</accession>
<gene>
    <name evidence="1" type="ORF">M9H77_12333</name>
</gene>
<organism evidence="1 2">
    <name type="scientific">Catharanthus roseus</name>
    <name type="common">Madagascar periwinkle</name>
    <name type="synonym">Vinca rosea</name>
    <dbReference type="NCBI Taxonomy" id="4058"/>
    <lineage>
        <taxon>Eukaryota</taxon>
        <taxon>Viridiplantae</taxon>
        <taxon>Streptophyta</taxon>
        <taxon>Embryophyta</taxon>
        <taxon>Tracheophyta</taxon>
        <taxon>Spermatophyta</taxon>
        <taxon>Magnoliopsida</taxon>
        <taxon>eudicotyledons</taxon>
        <taxon>Gunneridae</taxon>
        <taxon>Pentapetalae</taxon>
        <taxon>asterids</taxon>
        <taxon>lamiids</taxon>
        <taxon>Gentianales</taxon>
        <taxon>Apocynaceae</taxon>
        <taxon>Rauvolfioideae</taxon>
        <taxon>Vinceae</taxon>
        <taxon>Catharanthinae</taxon>
        <taxon>Catharanthus</taxon>
    </lineage>
</organism>
<evidence type="ECO:0000313" key="1">
    <source>
        <dbReference type="EMBL" id="KAI5671969.1"/>
    </source>
</evidence>